<dbReference type="STRING" id="126156.SAMN05421670_2693"/>
<protein>
    <recommendedName>
        <fullName evidence="1">DUF4183 domain-containing protein</fullName>
    </recommendedName>
</protein>
<gene>
    <name evidence="2" type="ORF">SAMN05421670_2693</name>
</gene>
<name>A0A1I5ZHE9_9BACI</name>
<evidence type="ECO:0000313" key="3">
    <source>
        <dbReference type="Proteomes" id="UP000198734"/>
    </source>
</evidence>
<evidence type="ECO:0000259" key="1">
    <source>
        <dbReference type="Pfam" id="PF13799"/>
    </source>
</evidence>
<organism evidence="2 3">
    <name type="scientific">Psychrobacillus psychrotolerans</name>
    <dbReference type="NCBI Taxonomy" id="126156"/>
    <lineage>
        <taxon>Bacteria</taxon>
        <taxon>Bacillati</taxon>
        <taxon>Bacillota</taxon>
        <taxon>Bacilli</taxon>
        <taxon>Bacillales</taxon>
        <taxon>Bacillaceae</taxon>
        <taxon>Psychrobacillus</taxon>
    </lineage>
</organism>
<keyword evidence="3" id="KW-1185">Reference proteome</keyword>
<dbReference type="Proteomes" id="UP000198734">
    <property type="component" value="Unassembled WGS sequence"/>
</dbReference>
<accession>A0A1I5ZHE9</accession>
<dbReference type="RefSeq" id="WP_093537405.1">
    <property type="nucleotide sequence ID" value="NZ_FOXU01000005.1"/>
</dbReference>
<sequence length="123" mass="13576">MALKIVKLAITPKQTISTSPTVARYFHEVPETIHEVTTHKINASDFLTDQGEIAQSLPVLNLNNSYFNVYINGVLQMDENFSYTAGEDGIGSLLLSLPDDSEIPKGTPIIMETVNFHPEIVSE</sequence>
<proteinExistence type="predicted"/>
<dbReference type="InterPro" id="IPR025237">
    <property type="entry name" value="DUF4183"/>
</dbReference>
<dbReference type="Pfam" id="PF13799">
    <property type="entry name" value="DUF4183"/>
    <property type="match status" value="1"/>
</dbReference>
<dbReference type="AlphaFoldDB" id="A0A1I5ZHE9"/>
<feature type="domain" description="DUF4183" evidence="1">
    <location>
        <begin position="43"/>
        <end position="112"/>
    </location>
</feature>
<dbReference type="EMBL" id="FOXU01000005">
    <property type="protein sequence ID" value="SFQ55840.1"/>
    <property type="molecule type" value="Genomic_DNA"/>
</dbReference>
<reference evidence="3" key="1">
    <citation type="submission" date="2016-10" db="EMBL/GenBank/DDBJ databases">
        <authorList>
            <person name="Varghese N."/>
            <person name="Submissions S."/>
        </authorList>
    </citation>
    <scope>NUCLEOTIDE SEQUENCE [LARGE SCALE GENOMIC DNA]</scope>
    <source>
        <strain evidence="3">DSM 11706</strain>
    </source>
</reference>
<evidence type="ECO:0000313" key="2">
    <source>
        <dbReference type="EMBL" id="SFQ55840.1"/>
    </source>
</evidence>
<dbReference type="OrthoDB" id="2623159at2"/>